<feature type="compositionally biased region" description="Polar residues" evidence="1">
    <location>
        <begin position="16"/>
        <end position="30"/>
    </location>
</feature>
<dbReference type="EMBL" id="DS999641">
    <property type="protein sequence ID" value="EFE69714.2"/>
    <property type="molecule type" value="Genomic_DNA"/>
</dbReference>
<feature type="compositionally biased region" description="Basic residues" evidence="1">
    <location>
        <begin position="53"/>
        <end position="63"/>
    </location>
</feature>
<feature type="region of interest" description="Disordered" evidence="1">
    <location>
        <begin position="1"/>
        <end position="63"/>
    </location>
</feature>
<protein>
    <submittedName>
        <fullName evidence="2">Predicted protein</fullName>
    </submittedName>
</protein>
<accession>D6A598</accession>
<name>D6A598_STRV1</name>
<reference evidence="3" key="1">
    <citation type="submission" date="2008-12" db="EMBL/GenBank/DDBJ databases">
        <title>Annotation of Streptomyces ghanaensis ATCC 14672.</title>
        <authorList>
            <consortium name="The Broad Institute Genome Sequencing Platform"/>
            <consortium name="Broad Institute Microbial Sequencing Center"/>
            <person name="Fischbach M."/>
            <person name="Ward D."/>
            <person name="Young S."/>
            <person name="Kodira C.D."/>
            <person name="Zeng Q."/>
            <person name="Koehrsen M."/>
            <person name="Godfrey P."/>
            <person name="Alvarado L."/>
            <person name="Berlin A.M."/>
            <person name="Borenstein D."/>
            <person name="Chen Z."/>
            <person name="Engels R."/>
            <person name="Freedman E."/>
            <person name="Gellesch M."/>
            <person name="Goldberg J."/>
            <person name="Griggs A."/>
            <person name="Gujja S."/>
            <person name="Heiman D.I."/>
            <person name="Hepburn T.A."/>
            <person name="Howarth C."/>
            <person name="Jen D."/>
            <person name="Larson L."/>
            <person name="Lewis B."/>
            <person name="Mehta T."/>
            <person name="Park D."/>
            <person name="Pearson M."/>
            <person name="Roberts A."/>
            <person name="Saif S."/>
            <person name="Shea T.D."/>
            <person name="Shenoy N."/>
            <person name="Sisk P."/>
            <person name="Stolte C."/>
            <person name="Sykes S.N."/>
            <person name="Walk T."/>
            <person name="White J."/>
            <person name="Yandava C."/>
            <person name="Straight P."/>
            <person name="Clardy J."/>
            <person name="Hung D."/>
            <person name="Kolter R."/>
            <person name="Mekalanos J."/>
            <person name="Walker S."/>
            <person name="Walsh C.T."/>
            <person name="Wieland B.L.C."/>
            <person name="Ilzarbe M."/>
            <person name="Galagan J."/>
            <person name="Nusbaum C."/>
            <person name="Birren B."/>
        </authorList>
    </citation>
    <scope>NUCLEOTIDE SEQUENCE [LARGE SCALE GENOMIC DNA]</scope>
    <source>
        <strain evidence="3">ATCC 14672 / DSM 40746 / JCM 4963 / KCTC 9882 / NRRL B-12104 / FH 1290</strain>
    </source>
</reference>
<gene>
    <name evidence="2" type="ORF">SSFG_04956</name>
</gene>
<dbReference type="Proteomes" id="UP000003824">
    <property type="component" value="Unassembled WGS sequence"/>
</dbReference>
<proteinExistence type="predicted"/>
<evidence type="ECO:0000256" key="1">
    <source>
        <dbReference type="SAM" id="MobiDB-lite"/>
    </source>
</evidence>
<dbReference type="AlphaFoldDB" id="D6A598"/>
<organism evidence="2 3">
    <name type="scientific">Streptomyces viridosporus (strain ATCC 14672 / DSM 40746 / JCM 4963 / KCTC 9882 / NRRL B-12104 / FH 1290)</name>
    <name type="common">Streptomyces ghanaensis</name>
    <dbReference type="NCBI Taxonomy" id="566461"/>
    <lineage>
        <taxon>Bacteria</taxon>
        <taxon>Bacillati</taxon>
        <taxon>Actinomycetota</taxon>
        <taxon>Actinomycetes</taxon>
        <taxon>Kitasatosporales</taxon>
        <taxon>Streptomycetaceae</taxon>
        <taxon>Streptomyces</taxon>
    </lineage>
</organism>
<evidence type="ECO:0000313" key="3">
    <source>
        <dbReference type="Proteomes" id="UP000003824"/>
    </source>
</evidence>
<evidence type="ECO:0000313" key="2">
    <source>
        <dbReference type="EMBL" id="EFE69714.2"/>
    </source>
</evidence>
<sequence>MTPTRLLRGGGRPRNESSGNELSADTTDTVNAPDAPDTANETDATDEADGARTRRPPGGRLRRAALAGTAAVIVLGGMSSL</sequence>